<keyword evidence="4" id="KW-1185">Reference proteome</keyword>
<dbReference type="Gene3D" id="2.30.29.30">
    <property type="entry name" value="Pleckstrin-homology domain (PH domain)/Phosphotyrosine-binding domain (PTB)"/>
    <property type="match status" value="1"/>
</dbReference>
<dbReference type="PANTHER" id="PTHR23138">
    <property type="entry name" value="RAN BINDING PROTEIN"/>
    <property type="match status" value="1"/>
</dbReference>
<feature type="region of interest" description="Disordered" evidence="1">
    <location>
        <begin position="163"/>
        <end position="184"/>
    </location>
</feature>
<dbReference type="InterPro" id="IPR000156">
    <property type="entry name" value="Ran_bind_dom"/>
</dbReference>
<accession>A0ABR2KUR9</accession>
<evidence type="ECO:0000313" key="4">
    <source>
        <dbReference type="Proteomes" id="UP001470230"/>
    </source>
</evidence>
<dbReference type="PROSITE" id="PS50196">
    <property type="entry name" value="RANBD1"/>
    <property type="match status" value="1"/>
</dbReference>
<dbReference type="EMBL" id="JAPFFF010000003">
    <property type="protein sequence ID" value="KAK8894761.1"/>
    <property type="molecule type" value="Genomic_DNA"/>
</dbReference>
<dbReference type="SUPFAM" id="SSF50729">
    <property type="entry name" value="PH domain-like"/>
    <property type="match status" value="1"/>
</dbReference>
<comment type="caution">
    <text evidence="3">The sequence shown here is derived from an EMBL/GenBank/DDBJ whole genome shotgun (WGS) entry which is preliminary data.</text>
</comment>
<protein>
    <submittedName>
        <fullName evidence="3">Ran-specific GTPase-activating protein</fullName>
    </submittedName>
</protein>
<dbReference type="InterPro" id="IPR011993">
    <property type="entry name" value="PH-like_dom_sf"/>
</dbReference>
<organism evidence="3 4">
    <name type="scientific">Tritrichomonas musculus</name>
    <dbReference type="NCBI Taxonomy" id="1915356"/>
    <lineage>
        <taxon>Eukaryota</taxon>
        <taxon>Metamonada</taxon>
        <taxon>Parabasalia</taxon>
        <taxon>Tritrichomonadida</taxon>
        <taxon>Tritrichomonadidae</taxon>
        <taxon>Tritrichomonas</taxon>
    </lineage>
</organism>
<dbReference type="PANTHER" id="PTHR23138:SF87">
    <property type="entry name" value="E3 SUMO-PROTEIN LIGASE RANBP2"/>
    <property type="match status" value="1"/>
</dbReference>
<feature type="region of interest" description="Disordered" evidence="1">
    <location>
        <begin position="1"/>
        <end position="43"/>
    </location>
</feature>
<gene>
    <name evidence="3" type="ORF">M9Y10_023198</name>
</gene>
<feature type="compositionally biased region" description="Low complexity" evidence="1">
    <location>
        <begin position="1"/>
        <end position="16"/>
    </location>
</feature>
<feature type="domain" description="RanBD1" evidence="2">
    <location>
        <begin position="42"/>
        <end position="161"/>
    </location>
</feature>
<name>A0ABR2KUR9_9EUKA</name>
<dbReference type="SMART" id="SM00160">
    <property type="entry name" value="RanBD"/>
    <property type="match status" value="1"/>
</dbReference>
<dbReference type="InterPro" id="IPR045255">
    <property type="entry name" value="RanBP1-like"/>
</dbReference>
<dbReference type="Proteomes" id="UP001470230">
    <property type="component" value="Unassembled WGS sequence"/>
</dbReference>
<proteinExistence type="predicted"/>
<evidence type="ECO:0000256" key="1">
    <source>
        <dbReference type="SAM" id="MobiDB-lite"/>
    </source>
</evidence>
<dbReference type="Pfam" id="PF00638">
    <property type="entry name" value="Ran_BP1"/>
    <property type="match status" value="1"/>
</dbReference>
<evidence type="ECO:0000313" key="3">
    <source>
        <dbReference type="EMBL" id="KAK8894761.1"/>
    </source>
</evidence>
<reference evidence="3 4" key="1">
    <citation type="submission" date="2024-04" db="EMBL/GenBank/DDBJ databases">
        <title>Tritrichomonas musculus Genome.</title>
        <authorList>
            <person name="Alves-Ferreira E."/>
            <person name="Grigg M."/>
            <person name="Lorenzi H."/>
            <person name="Galac M."/>
        </authorList>
    </citation>
    <scope>NUCLEOTIDE SEQUENCE [LARGE SCALE GENOMIC DNA]</scope>
    <source>
        <strain evidence="3 4">EAF2021</strain>
    </source>
</reference>
<sequence length="184" mass="21196">MTATTPKLTTTPAPETTQEDANAVDDSHKEAPSTAANQPDPDEGEEKLFAEKAMLYRFDKEGNEWKERGVGLMKILQNKENKRCRILMRRNQTFRVCANHFILPFMELKPHTGNERAFIWSATDFADGTESHDVLSVRFKTSEIAQDFKKAFDKAREINTEELKKIEGGEEKKEEEKKEEEKKE</sequence>
<evidence type="ECO:0000259" key="2">
    <source>
        <dbReference type="PROSITE" id="PS50196"/>
    </source>
</evidence>